<evidence type="ECO:0000259" key="11">
    <source>
        <dbReference type="Pfam" id="PF04560"/>
    </source>
</evidence>
<evidence type="ECO:0000259" key="13">
    <source>
        <dbReference type="Pfam" id="PF04563"/>
    </source>
</evidence>
<dbReference type="Pfam" id="PF04565">
    <property type="entry name" value="RNA_pol_Rpb2_3"/>
    <property type="match status" value="1"/>
</dbReference>
<dbReference type="InterPro" id="IPR014724">
    <property type="entry name" value="RNA_pol_RPB2_OB-fold"/>
</dbReference>
<dbReference type="FunFam" id="3.90.1070.20:FF:000002">
    <property type="entry name" value="DNA-directed RNA polymerase subunit beta"/>
    <property type="match status" value="1"/>
</dbReference>
<feature type="domain" description="RNA polymerase Rpb2" evidence="15">
    <location>
        <begin position="540"/>
        <end position="601"/>
    </location>
</feature>
<dbReference type="Gene3D" id="2.40.270.10">
    <property type="entry name" value="DNA-directed RNA polymerase, subunit 2, domain 6"/>
    <property type="match status" value="1"/>
</dbReference>
<evidence type="ECO:0000313" key="17">
    <source>
        <dbReference type="EMBL" id="KRX01733.1"/>
    </source>
</evidence>
<dbReference type="GO" id="GO:0006351">
    <property type="term" value="P:DNA-templated transcription"/>
    <property type="evidence" value="ECO:0007669"/>
    <property type="project" value="InterPro"/>
</dbReference>
<evidence type="ECO:0000256" key="9">
    <source>
        <dbReference type="RuleBase" id="RU363031"/>
    </source>
</evidence>
<dbReference type="PANTHER" id="PTHR20856">
    <property type="entry name" value="DNA-DIRECTED RNA POLYMERASE I SUBUNIT 2"/>
    <property type="match status" value="1"/>
</dbReference>
<dbReference type="GO" id="GO:0046872">
    <property type="term" value="F:metal ion binding"/>
    <property type="evidence" value="ECO:0007669"/>
    <property type="project" value="UniProtKB-KW"/>
</dbReference>
<comment type="catalytic activity">
    <reaction evidence="9">
        <text>RNA(n) + a ribonucleoside 5'-triphosphate = RNA(n+1) + diphosphate</text>
        <dbReference type="Rhea" id="RHEA:21248"/>
        <dbReference type="Rhea" id="RHEA-COMP:14527"/>
        <dbReference type="Rhea" id="RHEA-COMP:17342"/>
        <dbReference type="ChEBI" id="CHEBI:33019"/>
        <dbReference type="ChEBI" id="CHEBI:61557"/>
        <dbReference type="ChEBI" id="CHEBI:140395"/>
        <dbReference type="EC" id="2.7.7.6"/>
    </reaction>
</comment>
<feature type="domain" description="RNA polymerase Rpb2" evidence="11">
    <location>
        <begin position="1055"/>
        <end position="1139"/>
    </location>
</feature>
<keyword evidence="2 9" id="KW-0240">DNA-directed RNA polymerase</keyword>
<keyword evidence="18" id="KW-1185">Reference proteome</keyword>
<dbReference type="InterPro" id="IPR007642">
    <property type="entry name" value="RNA_pol_Rpb2_2"/>
</dbReference>
<evidence type="ECO:0000256" key="2">
    <source>
        <dbReference type="ARBA" id="ARBA00022478"/>
    </source>
</evidence>
<dbReference type="FunCoup" id="A0A0V0QI38">
    <property type="interactions" value="455"/>
</dbReference>
<dbReference type="OrthoDB" id="10248617at2759"/>
<dbReference type="InterPro" id="IPR007641">
    <property type="entry name" value="RNA_pol_Rpb2_7"/>
</dbReference>
<dbReference type="InParanoid" id="A0A0V0QI38"/>
<evidence type="ECO:0000256" key="1">
    <source>
        <dbReference type="ARBA" id="ARBA00006835"/>
    </source>
</evidence>
<organism evidence="17 18">
    <name type="scientific">Pseudocohnilembus persalinus</name>
    <name type="common">Ciliate</name>
    <dbReference type="NCBI Taxonomy" id="266149"/>
    <lineage>
        <taxon>Eukaryota</taxon>
        <taxon>Sar</taxon>
        <taxon>Alveolata</taxon>
        <taxon>Ciliophora</taxon>
        <taxon>Intramacronucleata</taxon>
        <taxon>Oligohymenophorea</taxon>
        <taxon>Scuticociliatia</taxon>
        <taxon>Philasterida</taxon>
        <taxon>Pseudocohnilembidae</taxon>
        <taxon>Pseudocohnilembus</taxon>
    </lineage>
</organism>
<evidence type="ECO:0000259" key="16">
    <source>
        <dbReference type="Pfam" id="PF04567"/>
    </source>
</evidence>
<dbReference type="GO" id="GO:0000428">
    <property type="term" value="C:DNA-directed RNA polymerase complex"/>
    <property type="evidence" value="ECO:0007669"/>
    <property type="project" value="UniProtKB-KW"/>
</dbReference>
<dbReference type="Proteomes" id="UP000054937">
    <property type="component" value="Unassembled WGS sequence"/>
</dbReference>
<dbReference type="PROSITE" id="PS01166">
    <property type="entry name" value="RNA_POL_BETA"/>
    <property type="match status" value="1"/>
</dbReference>
<dbReference type="InterPro" id="IPR037033">
    <property type="entry name" value="DNA-dir_RNAP_su2_hyb_sf"/>
</dbReference>
<dbReference type="Gene3D" id="3.90.1070.20">
    <property type="match status" value="1"/>
</dbReference>
<comment type="caution">
    <text evidence="17">The sequence shown here is derived from an EMBL/GenBank/DDBJ whole genome shotgun (WGS) entry which is preliminary data.</text>
</comment>
<dbReference type="Pfam" id="PF04561">
    <property type="entry name" value="RNA_pol_Rpb2_2"/>
    <property type="match status" value="1"/>
</dbReference>
<dbReference type="Gene3D" id="3.90.1100.10">
    <property type="match status" value="1"/>
</dbReference>
<dbReference type="Gene3D" id="3.90.1110.10">
    <property type="entry name" value="RNA polymerase Rpb2, domain 2"/>
    <property type="match status" value="1"/>
</dbReference>
<comment type="function">
    <text evidence="9">DNA-dependent RNA polymerase catalyzes the transcription of DNA into RNA using the four ribonucleoside triphosphates as substrates.</text>
</comment>
<keyword evidence="7 9" id="KW-0804">Transcription</keyword>
<dbReference type="InterPro" id="IPR007646">
    <property type="entry name" value="RNA_pol_Rpb2_4"/>
</dbReference>
<accession>A0A0V0QI38</accession>
<evidence type="ECO:0000259" key="12">
    <source>
        <dbReference type="Pfam" id="PF04561"/>
    </source>
</evidence>
<feature type="domain" description="DNA-directed RNA polymerase subunit 2 hybrid-binding" evidence="10">
    <location>
        <begin position="670"/>
        <end position="1053"/>
    </location>
</feature>
<evidence type="ECO:0000256" key="6">
    <source>
        <dbReference type="ARBA" id="ARBA00022833"/>
    </source>
</evidence>
<dbReference type="InterPro" id="IPR007120">
    <property type="entry name" value="DNA-dir_RNAP_su2_dom"/>
</dbReference>
<dbReference type="SUPFAM" id="SSF64484">
    <property type="entry name" value="beta and beta-prime subunits of DNA dependent RNA-polymerase"/>
    <property type="match status" value="1"/>
</dbReference>
<name>A0A0V0QI38_PSEPJ</name>
<dbReference type="Pfam" id="PF04563">
    <property type="entry name" value="RNA_pol_Rpb2_1"/>
    <property type="match status" value="1"/>
</dbReference>
<evidence type="ECO:0000259" key="10">
    <source>
        <dbReference type="Pfam" id="PF00562"/>
    </source>
</evidence>
<gene>
    <name evidence="17" type="ORF">PPERSA_01603</name>
</gene>
<dbReference type="Gene3D" id="2.40.50.150">
    <property type="match status" value="1"/>
</dbReference>
<dbReference type="GO" id="GO:0032549">
    <property type="term" value="F:ribonucleoside binding"/>
    <property type="evidence" value="ECO:0007669"/>
    <property type="project" value="InterPro"/>
</dbReference>
<protein>
    <recommendedName>
        <fullName evidence="9">DNA-directed RNA polymerase subunit beta</fullName>
        <ecNumber evidence="9">2.7.7.6</ecNumber>
    </recommendedName>
</protein>
<dbReference type="GO" id="GO:0003677">
    <property type="term" value="F:DNA binding"/>
    <property type="evidence" value="ECO:0007669"/>
    <property type="project" value="InterPro"/>
</dbReference>
<dbReference type="InterPro" id="IPR037034">
    <property type="entry name" value="RNA_pol_Rpb2_2_sf"/>
</dbReference>
<dbReference type="InterPro" id="IPR007121">
    <property type="entry name" value="RNA_pol_bsu_CS"/>
</dbReference>
<evidence type="ECO:0000313" key="18">
    <source>
        <dbReference type="Proteomes" id="UP000054937"/>
    </source>
</evidence>
<dbReference type="FunFam" id="2.40.270.10:FF:000011">
    <property type="entry name" value="DNA-directed RNA polymerase subunit beta"/>
    <property type="match status" value="1"/>
</dbReference>
<keyword evidence="3 9" id="KW-0808">Transferase</keyword>
<dbReference type="Pfam" id="PF04567">
    <property type="entry name" value="RNA_pol_Rpb2_5"/>
    <property type="match status" value="1"/>
</dbReference>
<keyword evidence="6" id="KW-0862">Zinc</keyword>
<evidence type="ECO:0000256" key="3">
    <source>
        <dbReference type="ARBA" id="ARBA00022679"/>
    </source>
</evidence>
<dbReference type="Pfam" id="PF04566">
    <property type="entry name" value="RNA_pol_Rpb2_4"/>
    <property type="match status" value="1"/>
</dbReference>
<evidence type="ECO:0000256" key="5">
    <source>
        <dbReference type="ARBA" id="ARBA00022723"/>
    </source>
</evidence>
<dbReference type="EMBL" id="LDAU01000166">
    <property type="protein sequence ID" value="KRX01733.1"/>
    <property type="molecule type" value="Genomic_DNA"/>
</dbReference>
<dbReference type="InterPro" id="IPR007644">
    <property type="entry name" value="RNA_pol_bsu_protrusion"/>
</dbReference>
<keyword evidence="5" id="KW-0479">Metal-binding</keyword>
<dbReference type="EC" id="2.7.7.6" evidence="9"/>
<evidence type="ECO:0000259" key="15">
    <source>
        <dbReference type="Pfam" id="PF04566"/>
    </source>
</evidence>
<sequence length="1151" mass="131276">MQQKKQTQKEEVDQSINYPIIDSYIEQYGFVRHHIESFDYFVNVKLREIITSQLNREIRVESDSDFMLDYQNIYIERPVVDRNNYLLPQDCRLANLTYAGNIYVDLIYQFEGIVQRCEKILIGKMPIMLGSSMCYLNKDFQKKLKDSGRKMETGECPYDPRGYFIIKGVEKVFLIQEQLQDNRILIEEDKNKVLIATVRSNTQDTKSVTTLVPKSSKLYVVISSFSKPIPIFIFFKAYGIESEQEIFQIVTKDEHLINKLAISLEDIEQTGVYTQEQALEYMSKRLRPKPFQTYNSKSPVEEARDIITNLALCHIPCKNFNYHPRALFLALMTKRLLEALDDPTKVDKRDYYGNKRMRCAGQYLELLFEDKWKLMNLQIKKELNREIIKHKGKGSSIKSRIESIVSRYSDTVTESLSKAISTGVWQIKRFHIDTVGVTQVLGRISYIGALGMMTRMSSQFNKSMKTTGPRSLLGSHWGLVCPSDTPDGESCGLTKNLALMAHITINYNKNTILQLAVNLGMEDIGHYSSGEIHDADNFMVFINGQVVGLVSSPEKFVMDLRTMRRRGKIKETISISINYERRSVQIDTDDGRLCRALIIVENGVPKIGEKELLLLKNKQKNFSDFIQSGHIEYLDVNEENNAFIALRHENIVPETTHLEVNPLCILGVVTGIIPFPNHNQASRNTFQCAMGKQALSVCGSNCMSRSDTVLYQLLYPHRPLMKTKQIELVGYDQFPAGHNASLAVVSFSGYDIEDAIVMNKSSIDRGFGRTLVFKKQECELVKYKAGISDMRTRPPKEEPNDAKYQKNKKKFSKYQNLDYADGIVRVGASLQNGDILVNKISPALPKNYKNEVLTNESVTDWRNEPAIYKKKGHNISRVDRVMASINEEGNTVIKTMLREFRRPEYGDKFSSRHGQKGIIGNIVETQDMPFSEKGWCPDLIMNPHGYPSRMTVGKLLELIGGKAAVLSGEFRDGTAFAGNKLDILSSVLVENGYSYTGKDILISGQTGEYMNCYVYQGPVYYQRLKHMVCDKVHARARGRVTALTRQPTEGRARDGGLRLGEMERDCLLSYGSSNLLMERFMISSDEYKMWVCEKCGFIKYNDSCKACGNVKTCHKIVVPYACKLLFQELLAMNIKPKLNLVNMSDVRMQEV</sequence>
<evidence type="ECO:0000256" key="8">
    <source>
        <dbReference type="RuleBase" id="RU000434"/>
    </source>
</evidence>
<dbReference type="InterPro" id="IPR007647">
    <property type="entry name" value="RNA_pol_Rpb2_5"/>
</dbReference>
<evidence type="ECO:0000256" key="7">
    <source>
        <dbReference type="ARBA" id="ARBA00023163"/>
    </source>
</evidence>
<proteinExistence type="inferred from homology"/>
<dbReference type="CDD" id="cd00653">
    <property type="entry name" value="RNA_pol_B_RPB2"/>
    <property type="match status" value="1"/>
</dbReference>
<reference evidence="17 18" key="1">
    <citation type="journal article" date="2015" name="Sci. Rep.">
        <title>Genome of the facultative scuticociliatosis pathogen Pseudocohnilembus persalinus provides insight into its virulence through horizontal gene transfer.</title>
        <authorList>
            <person name="Xiong J."/>
            <person name="Wang G."/>
            <person name="Cheng J."/>
            <person name="Tian M."/>
            <person name="Pan X."/>
            <person name="Warren A."/>
            <person name="Jiang C."/>
            <person name="Yuan D."/>
            <person name="Miao W."/>
        </authorList>
    </citation>
    <scope>NUCLEOTIDE SEQUENCE [LARGE SCALE GENOMIC DNA]</scope>
    <source>
        <strain evidence="17">36N120E</strain>
    </source>
</reference>
<dbReference type="InterPro" id="IPR015712">
    <property type="entry name" value="DNA-dir_RNA_pol_su2"/>
</dbReference>
<feature type="domain" description="RNA polymerase Rpb2" evidence="16">
    <location>
        <begin position="622"/>
        <end position="654"/>
    </location>
</feature>
<dbReference type="AlphaFoldDB" id="A0A0V0QI38"/>
<feature type="domain" description="RNA polymerase Rpb2" evidence="12">
    <location>
        <begin position="181"/>
        <end position="358"/>
    </location>
</feature>
<dbReference type="Pfam" id="PF00562">
    <property type="entry name" value="RNA_pol_Rpb2_6"/>
    <property type="match status" value="1"/>
</dbReference>
<dbReference type="OMA" id="LAYCSWC"/>
<dbReference type="Gene3D" id="3.90.1800.10">
    <property type="entry name" value="RNA polymerase alpha subunit dimerisation domain"/>
    <property type="match status" value="1"/>
</dbReference>
<keyword evidence="4 9" id="KW-0548">Nucleotidyltransferase</keyword>
<comment type="similarity">
    <text evidence="1 8">Belongs to the RNA polymerase beta chain family.</text>
</comment>
<evidence type="ECO:0000256" key="4">
    <source>
        <dbReference type="ARBA" id="ARBA00022695"/>
    </source>
</evidence>
<evidence type="ECO:0000259" key="14">
    <source>
        <dbReference type="Pfam" id="PF04565"/>
    </source>
</evidence>
<feature type="domain" description="RNA polymerase beta subunit protrusion" evidence="13">
    <location>
        <begin position="30"/>
        <end position="391"/>
    </location>
</feature>
<feature type="domain" description="RNA polymerase Rpb2" evidence="14">
    <location>
        <begin position="439"/>
        <end position="503"/>
    </location>
</feature>
<dbReference type="Pfam" id="PF04560">
    <property type="entry name" value="RNA_pol_Rpb2_7"/>
    <property type="match status" value="1"/>
</dbReference>
<dbReference type="GO" id="GO:0003899">
    <property type="term" value="F:DNA-directed RNA polymerase activity"/>
    <property type="evidence" value="ECO:0007669"/>
    <property type="project" value="UniProtKB-EC"/>
</dbReference>
<dbReference type="InterPro" id="IPR007645">
    <property type="entry name" value="RNA_pol_Rpb2_3"/>
</dbReference>